<reference evidence="3" key="1">
    <citation type="journal article" date="2019" name="Int. J. Syst. Evol. Microbiol.">
        <title>The Global Catalogue of Microorganisms (GCM) 10K type strain sequencing project: providing services to taxonomists for standard genome sequencing and annotation.</title>
        <authorList>
            <consortium name="The Broad Institute Genomics Platform"/>
            <consortium name="The Broad Institute Genome Sequencing Center for Infectious Disease"/>
            <person name="Wu L."/>
            <person name="Ma J."/>
        </authorList>
    </citation>
    <scope>NUCLEOTIDE SEQUENCE [LARGE SCALE GENOMIC DNA]</scope>
    <source>
        <strain evidence="3">CECT 8482</strain>
    </source>
</reference>
<name>A0ABT8DAN2_9RHOB</name>
<dbReference type="Proteomes" id="UP001243846">
    <property type="component" value="Unassembled WGS sequence"/>
</dbReference>
<dbReference type="Pfam" id="PF07506">
    <property type="entry name" value="RepB"/>
    <property type="match status" value="1"/>
</dbReference>
<accession>A0ABT8DAN2</accession>
<feature type="domain" description="RepB plasmid partition" evidence="1">
    <location>
        <begin position="2"/>
        <end position="140"/>
    </location>
</feature>
<evidence type="ECO:0000259" key="1">
    <source>
        <dbReference type="Pfam" id="PF07506"/>
    </source>
</evidence>
<proteinExistence type="predicted"/>
<evidence type="ECO:0000313" key="3">
    <source>
        <dbReference type="Proteomes" id="UP001243846"/>
    </source>
</evidence>
<dbReference type="EMBL" id="JAUFRC010000001">
    <property type="protein sequence ID" value="MDN3712510.1"/>
    <property type="molecule type" value="Genomic_DNA"/>
</dbReference>
<comment type="caution">
    <text evidence="2">The sequence shown here is derived from an EMBL/GenBank/DDBJ whole genome shotgun (WGS) entry which is preliminary data.</text>
</comment>
<gene>
    <name evidence="2" type="ORF">QWZ10_13490</name>
</gene>
<organism evidence="2 3">
    <name type="scientific">Paracoccus cavernae</name>
    <dbReference type="NCBI Taxonomy" id="1571207"/>
    <lineage>
        <taxon>Bacteria</taxon>
        <taxon>Pseudomonadati</taxon>
        <taxon>Pseudomonadota</taxon>
        <taxon>Alphaproteobacteria</taxon>
        <taxon>Rhodobacterales</taxon>
        <taxon>Paracoccaceae</taxon>
        <taxon>Paracoccus</taxon>
    </lineage>
</organism>
<sequence length="156" mass="17131">MLNGICDEAVAILKNKACPMVVFETLRKMKPLRQVEAAELLVNANNYSAAYASAILAGTPQAQLMEGARPKRLKGISPEAMVRMENELARLQEAITSSQATYGQDHLHLTIIKGYLAKLLGNARVVRYLMQNRPEFLAEFQTIADMTSTLPPEAAA</sequence>
<dbReference type="InterPro" id="IPR011111">
    <property type="entry name" value="Plasmid_RepB"/>
</dbReference>
<keyword evidence="3" id="KW-1185">Reference proteome</keyword>
<evidence type="ECO:0000313" key="2">
    <source>
        <dbReference type="EMBL" id="MDN3712510.1"/>
    </source>
</evidence>
<protein>
    <submittedName>
        <fullName evidence="2">Plasmid partitioning protein RepB C-terminal domain-containing protein</fullName>
    </submittedName>
</protein>